<name>A0A5A7R9V7_STRAF</name>
<sequence length="130" mass="14360">MYGIPLKPRPFHCPDLYTSRLLVRLRPSIIPGRKVSVGKSKLCQWRTTLLSASRMMRLPESSRWATGALSAVVDVRLVDQMTSPVALTRTRFPDSVSLRSTVLCGVSGNGAARLATHRTVGGDIVYHMPR</sequence>
<comment type="caution">
    <text evidence="1">The sequence shown here is derived from an EMBL/GenBank/DDBJ whole genome shotgun (WGS) entry which is preliminary data.</text>
</comment>
<proteinExistence type="predicted"/>
<dbReference type="EMBL" id="BKCP01010515">
    <property type="protein sequence ID" value="GER53367.1"/>
    <property type="molecule type" value="Genomic_DNA"/>
</dbReference>
<reference evidence="2" key="1">
    <citation type="journal article" date="2019" name="Curr. Biol.">
        <title>Genome Sequence of Striga asiatica Provides Insight into the Evolution of Plant Parasitism.</title>
        <authorList>
            <person name="Yoshida S."/>
            <person name="Kim S."/>
            <person name="Wafula E.K."/>
            <person name="Tanskanen J."/>
            <person name="Kim Y.M."/>
            <person name="Honaas L."/>
            <person name="Yang Z."/>
            <person name="Spallek T."/>
            <person name="Conn C.E."/>
            <person name="Ichihashi Y."/>
            <person name="Cheong K."/>
            <person name="Cui S."/>
            <person name="Der J.P."/>
            <person name="Gundlach H."/>
            <person name="Jiao Y."/>
            <person name="Hori C."/>
            <person name="Ishida J.K."/>
            <person name="Kasahara H."/>
            <person name="Kiba T."/>
            <person name="Kim M.S."/>
            <person name="Koo N."/>
            <person name="Laohavisit A."/>
            <person name="Lee Y.H."/>
            <person name="Lumba S."/>
            <person name="McCourt P."/>
            <person name="Mortimer J.C."/>
            <person name="Mutuku J.M."/>
            <person name="Nomura T."/>
            <person name="Sasaki-Sekimoto Y."/>
            <person name="Seto Y."/>
            <person name="Wang Y."/>
            <person name="Wakatake T."/>
            <person name="Sakakibara H."/>
            <person name="Demura T."/>
            <person name="Yamaguchi S."/>
            <person name="Yoneyama K."/>
            <person name="Manabe R.I."/>
            <person name="Nelson D.C."/>
            <person name="Schulman A.H."/>
            <person name="Timko M.P."/>
            <person name="dePamphilis C.W."/>
            <person name="Choi D."/>
            <person name="Shirasu K."/>
        </authorList>
    </citation>
    <scope>NUCLEOTIDE SEQUENCE [LARGE SCALE GENOMIC DNA]</scope>
    <source>
        <strain evidence="2">cv. UVA1</strain>
    </source>
</reference>
<evidence type="ECO:0000313" key="2">
    <source>
        <dbReference type="Proteomes" id="UP000325081"/>
    </source>
</evidence>
<keyword evidence="2" id="KW-1185">Reference proteome</keyword>
<protein>
    <submittedName>
        <fullName evidence="1">Peptidyl-prolyl cis-trans isomerase</fullName>
    </submittedName>
</protein>
<organism evidence="1 2">
    <name type="scientific">Striga asiatica</name>
    <name type="common">Asiatic witchweed</name>
    <name type="synonym">Buchnera asiatica</name>
    <dbReference type="NCBI Taxonomy" id="4170"/>
    <lineage>
        <taxon>Eukaryota</taxon>
        <taxon>Viridiplantae</taxon>
        <taxon>Streptophyta</taxon>
        <taxon>Embryophyta</taxon>
        <taxon>Tracheophyta</taxon>
        <taxon>Spermatophyta</taxon>
        <taxon>Magnoliopsida</taxon>
        <taxon>eudicotyledons</taxon>
        <taxon>Gunneridae</taxon>
        <taxon>Pentapetalae</taxon>
        <taxon>asterids</taxon>
        <taxon>lamiids</taxon>
        <taxon>Lamiales</taxon>
        <taxon>Orobanchaceae</taxon>
        <taxon>Buchnereae</taxon>
        <taxon>Striga</taxon>
    </lineage>
</organism>
<dbReference type="AlphaFoldDB" id="A0A5A7R9V7"/>
<evidence type="ECO:0000313" key="1">
    <source>
        <dbReference type="EMBL" id="GER53367.1"/>
    </source>
</evidence>
<dbReference type="Proteomes" id="UP000325081">
    <property type="component" value="Unassembled WGS sequence"/>
</dbReference>
<accession>A0A5A7R9V7</accession>
<gene>
    <name evidence="1" type="ORF">STAS_30874</name>
</gene>
<dbReference type="GO" id="GO:0016853">
    <property type="term" value="F:isomerase activity"/>
    <property type="evidence" value="ECO:0007669"/>
    <property type="project" value="UniProtKB-KW"/>
</dbReference>
<keyword evidence="1" id="KW-0413">Isomerase</keyword>